<dbReference type="Proteomes" id="UP000189677">
    <property type="component" value="Chromosome"/>
</dbReference>
<dbReference type="AlphaFoldDB" id="A0A1U9QWX1"/>
<organism evidence="1 2">
    <name type="scientific">Streptomyces niveus</name>
    <name type="common">Streptomyces spheroides</name>
    <dbReference type="NCBI Taxonomy" id="193462"/>
    <lineage>
        <taxon>Bacteria</taxon>
        <taxon>Bacillati</taxon>
        <taxon>Actinomycetota</taxon>
        <taxon>Actinomycetes</taxon>
        <taxon>Kitasatosporales</taxon>
        <taxon>Streptomycetaceae</taxon>
        <taxon>Streptomyces</taxon>
    </lineage>
</organism>
<proteinExistence type="predicted"/>
<dbReference type="OrthoDB" id="3371652at2"/>
<dbReference type="EMBL" id="CP018047">
    <property type="protein sequence ID" value="AQU68155.1"/>
    <property type="molecule type" value="Genomic_DNA"/>
</dbReference>
<reference evidence="1 2" key="1">
    <citation type="submission" date="2016-11" db="EMBL/GenBank/DDBJ databases">
        <title>Complete genome sequence of Streptomyces niveus SCSIO 3406.</title>
        <authorList>
            <person name="Zhu Q."/>
            <person name="Cheng W."/>
            <person name="Song Y."/>
            <person name="Li Q."/>
            <person name="Ju J."/>
        </authorList>
    </citation>
    <scope>NUCLEOTIDE SEQUENCE [LARGE SCALE GENOMIC DNA]</scope>
    <source>
        <strain evidence="1 2">SCSIO 3406</strain>
    </source>
</reference>
<dbReference type="RefSeq" id="WP_078076750.1">
    <property type="nucleotide sequence ID" value="NZ_CP018047.1"/>
</dbReference>
<keyword evidence="2" id="KW-1185">Reference proteome</keyword>
<gene>
    <name evidence="1" type="ORF">BBN63_19985</name>
</gene>
<sequence>MTDAETGCSDLERWADGSWYLPTYAEEYFLARHHRIEYVAFEQRIASLAWLHNKITSGVDTELAEMQEMRRSGTHRVPGWEVDSDHALRESELVLDTDVRRIGSGVILSAAVAALESLMNQMLDQPTDYRLHKAGLTLKARELASRWDASIDRAEFDKHIAWLRTRRNSFAHRLIDDVDRPQPTHAPVWDFDDEAADEALGRISAIASMLEEGWEQRLRLQAQPISAPDNGTSA</sequence>
<name>A0A1U9QWX1_STRNV</name>
<accession>A0A1U9QWX1</accession>
<dbReference type="KEGG" id="snw:BBN63_19985"/>
<evidence type="ECO:0000313" key="1">
    <source>
        <dbReference type="EMBL" id="AQU68155.1"/>
    </source>
</evidence>
<evidence type="ECO:0000313" key="2">
    <source>
        <dbReference type="Proteomes" id="UP000189677"/>
    </source>
</evidence>
<protein>
    <submittedName>
        <fullName evidence="1">Uncharacterized protein</fullName>
    </submittedName>
</protein>